<accession>A0A8X7CEF8</accession>
<evidence type="ECO:0000313" key="2">
    <source>
        <dbReference type="Proteomes" id="UP000886998"/>
    </source>
</evidence>
<keyword evidence="2" id="KW-1185">Reference proteome</keyword>
<proteinExistence type="predicted"/>
<dbReference type="AlphaFoldDB" id="A0A8X7CEF8"/>
<sequence length="82" mass="9772">MNPWKNHRVVRYMYLMNCDYNTSTKKKDSSKYVRRRRYFNSITIARPLFDSDNTENSYRAVPLQFSSRSEKAIGRKKVDLGA</sequence>
<reference evidence="1" key="1">
    <citation type="submission" date="2020-08" db="EMBL/GenBank/DDBJ databases">
        <title>Multicomponent nature underlies the extraordinary mechanical properties of spider dragline silk.</title>
        <authorList>
            <person name="Kono N."/>
            <person name="Nakamura H."/>
            <person name="Mori M."/>
            <person name="Yoshida Y."/>
            <person name="Ohtoshi R."/>
            <person name="Malay A.D."/>
            <person name="Moran D.A.P."/>
            <person name="Tomita M."/>
            <person name="Numata K."/>
            <person name="Arakawa K."/>
        </authorList>
    </citation>
    <scope>NUCLEOTIDE SEQUENCE</scope>
</reference>
<protein>
    <submittedName>
        <fullName evidence="1">Uncharacterized protein</fullName>
    </submittedName>
</protein>
<evidence type="ECO:0000313" key="1">
    <source>
        <dbReference type="EMBL" id="GFY61957.1"/>
    </source>
</evidence>
<comment type="caution">
    <text evidence="1">The sequence shown here is derived from an EMBL/GenBank/DDBJ whole genome shotgun (WGS) entry which is preliminary data.</text>
</comment>
<dbReference type="EMBL" id="BMAV01013978">
    <property type="protein sequence ID" value="GFY61957.1"/>
    <property type="molecule type" value="Genomic_DNA"/>
</dbReference>
<organism evidence="1 2">
    <name type="scientific">Trichonephila inaurata madagascariensis</name>
    <dbReference type="NCBI Taxonomy" id="2747483"/>
    <lineage>
        <taxon>Eukaryota</taxon>
        <taxon>Metazoa</taxon>
        <taxon>Ecdysozoa</taxon>
        <taxon>Arthropoda</taxon>
        <taxon>Chelicerata</taxon>
        <taxon>Arachnida</taxon>
        <taxon>Araneae</taxon>
        <taxon>Araneomorphae</taxon>
        <taxon>Entelegynae</taxon>
        <taxon>Araneoidea</taxon>
        <taxon>Nephilidae</taxon>
        <taxon>Trichonephila</taxon>
        <taxon>Trichonephila inaurata</taxon>
    </lineage>
</organism>
<dbReference type="Proteomes" id="UP000886998">
    <property type="component" value="Unassembled WGS sequence"/>
</dbReference>
<name>A0A8X7CEF8_9ARAC</name>
<gene>
    <name evidence="1" type="ORF">TNIN_315901</name>
</gene>